<comment type="function">
    <text evidence="1 17">Probable transporter of a GTP-driven Fe(2+) uptake system.</text>
</comment>
<keyword evidence="11" id="KW-0406">Ion transport</keyword>
<feature type="transmembrane region" description="Helical" evidence="17">
    <location>
        <begin position="512"/>
        <end position="530"/>
    </location>
</feature>
<dbReference type="Gene3D" id="1.10.287.1770">
    <property type="match status" value="1"/>
</dbReference>
<dbReference type="SUPFAM" id="SSF52540">
    <property type="entry name" value="P-loop containing nucleoside triphosphate hydrolases"/>
    <property type="match status" value="1"/>
</dbReference>
<evidence type="ECO:0000256" key="10">
    <source>
        <dbReference type="ARBA" id="ARBA00023004"/>
    </source>
</evidence>
<keyword evidence="16" id="KW-0460">Magnesium</keyword>
<dbReference type="Pfam" id="PF17910">
    <property type="entry name" value="FeoB_Cyto"/>
    <property type="match status" value="1"/>
</dbReference>
<feature type="binding site" evidence="16">
    <location>
        <position position="24"/>
    </location>
    <ligand>
        <name>Mg(2+)</name>
        <dbReference type="ChEBI" id="CHEBI:18420"/>
        <label>2</label>
    </ligand>
</feature>
<dbReference type="InterPro" id="IPR011640">
    <property type="entry name" value="Fe2_transport_prot_B_C"/>
</dbReference>
<dbReference type="FunFam" id="3.40.50.300:FF:000426">
    <property type="entry name" value="Ferrous iron transport protein B"/>
    <property type="match status" value="1"/>
</dbReference>
<dbReference type="InterPro" id="IPR006073">
    <property type="entry name" value="GTP-bd"/>
</dbReference>
<feature type="transmembrane region" description="Helical" evidence="17">
    <location>
        <begin position="612"/>
        <end position="635"/>
    </location>
</feature>
<dbReference type="PATRIC" id="fig|1261.5.peg.1264"/>
<dbReference type="EMBL" id="LSQZ01000064">
    <property type="protein sequence ID" value="KXI11769.1"/>
    <property type="molecule type" value="Genomic_DNA"/>
</dbReference>
<evidence type="ECO:0000256" key="9">
    <source>
        <dbReference type="ARBA" id="ARBA00022989"/>
    </source>
</evidence>
<accession>A0A135YQT1</accession>
<evidence type="ECO:0000256" key="5">
    <source>
        <dbReference type="ARBA" id="ARBA00022496"/>
    </source>
</evidence>
<dbReference type="InterPro" id="IPR003373">
    <property type="entry name" value="Fe2_transport_prot-B"/>
</dbReference>
<dbReference type="AlphaFoldDB" id="A0A135YQT1"/>
<dbReference type="GO" id="GO:0005886">
    <property type="term" value="C:plasma membrane"/>
    <property type="evidence" value="ECO:0007669"/>
    <property type="project" value="UniProtKB-SubCell"/>
</dbReference>
<dbReference type="GO" id="GO:0015093">
    <property type="term" value="F:ferrous iron transmembrane transporter activity"/>
    <property type="evidence" value="ECO:0007669"/>
    <property type="project" value="UniProtKB-UniRule"/>
</dbReference>
<keyword evidence="13 17" id="KW-0472">Membrane</keyword>
<feature type="domain" description="FeoB-type G" evidence="18">
    <location>
        <begin position="2"/>
        <end position="163"/>
    </location>
</feature>
<evidence type="ECO:0000256" key="4">
    <source>
        <dbReference type="ARBA" id="ARBA00022475"/>
    </source>
</evidence>
<evidence type="ECO:0000313" key="20">
    <source>
        <dbReference type="Proteomes" id="UP000070326"/>
    </source>
</evidence>
<evidence type="ECO:0000256" key="1">
    <source>
        <dbReference type="ARBA" id="ARBA00003926"/>
    </source>
</evidence>
<gene>
    <name evidence="19" type="ORF">HMPREF3195_01262</name>
</gene>
<dbReference type="PANTHER" id="PTHR43185">
    <property type="entry name" value="FERROUS IRON TRANSPORT PROTEIN B"/>
    <property type="match status" value="1"/>
</dbReference>
<keyword evidence="4" id="KW-1003">Cell membrane</keyword>
<keyword evidence="7 17" id="KW-0812">Transmembrane</keyword>
<evidence type="ECO:0000256" key="14">
    <source>
        <dbReference type="NCBIfam" id="TIGR00437"/>
    </source>
</evidence>
<dbReference type="InterPro" id="IPR041069">
    <property type="entry name" value="FeoB_Cyto"/>
</dbReference>
<evidence type="ECO:0000256" key="6">
    <source>
        <dbReference type="ARBA" id="ARBA00022519"/>
    </source>
</evidence>
<evidence type="ECO:0000313" key="19">
    <source>
        <dbReference type="EMBL" id="KXI11769.1"/>
    </source>
</evidence>
<dbReference type="Pfam" id="PF07664">
    <property type="entry name" value="FeoB_C"/>
    <property type="match status" value="1"/>
</dbReference>
<evidence type="ECO:0000256" key="8">
    <source>
        <dbReference type="ARBA" id="ARBA00022741"/>
    </source>
</evidence>
<dbReference type="PROSITE" id="PS51711">
    <property type="entry name" value="G_FEOB"/>
    <property type="match status" value="1"/>
</dbReference>
<feature type="transmembrane region" description="Helical" evidence="17">
    <location>
        <begin position="342"/>
        <end position="366"/>
    </location>
</feature>
<dbReference type="Proteomes" id="UP000070326">
    <property type="component" value="Unassembled WGS sequence"/>
</dbReference>
<dbReference type="Pfam" id="PF07670">
    <property type="entry name" value="Gate"/>
    <property type="match status" value="2"/>
</dbReference>
<evidence type="ECO:0000256" key="17">
    <source>
        <dbReference type="RuleBase" id="RU362098"/>
    </source>
</evidence>
<dbReference type="eggNOG" id="COG0370">
    <property type="taxonomic scope" value="Bacteria"/>
</dbReference>
<keyword evidence="16" id="KW-0479">Metal-binding</keyword>
<feature type="binding site" evidence="16">
    <location>
        <position position="21"/>
    </location>
    <ligand>
        <name>Mg(2+)</name>
        <dbReference type="ChEBI" id="CHEBI:18420"/>
        <label>2</label>
    </ligand>
</feature>
<evidence type="ECO:0000256" key="2">
    <source>
        <dbReference type="ARBA" id="ARBA00004429"/>
    </source>
</evidence>
<dbReference type="NCBIfam" id="TIGR00437">
    <property type="entry name" value="feoB"/>
    <property type="match status" value="1"/>
</dbReference>
<comment type="subcellular location">
    <subcellularLocation>
        <location evidence="2">Cell inner membrane</location>
        <topology evidence="2">Multi-pass membrane protein</topology>
    </subcellularLocation>
    <subcellularLocation>
        <location evidence="17">Cell membrane</location>
        <topology evidence="17">Multi-pass membrane protein</topology>
    </subcellularLocation>
</comment>
<feature type="transmembrane region" description="Helical" evidence="17">
    <location>
        <begin position="452"/>
        <end position="473"/>
    </location>
</feature>
<comment type="caution">
    <text evidence="19">The sequence shown here is derived from an EMBL/GenBank/DDBJ whole genome shotgun (WGS) entry which is preliminary data.</text>
</comment>
<dbReference type="PANTHER" id="PTHR43185:SF1">
    <property type="entry name" value="FE(2+) TRANSPORTER FEOB"/>
    <property type="match status" value="1"/>
</dbReference>
<evidence type="ECO:0000256" key="16">
    <source>
        <dbReference type="PIRSR" id="PIRSR603373-2"/>
    </source>
</evidence>
<keyword evidence="6" id="KW-0997">Cell inner membrane</keyword>
<dbReference type="RefSeq" id="WP_061101866.1">
    <property type="nucleotide sequence ID" value="NZ_KQ961828.1"/>
</dbReference>
<evidence type="ECO:0000256" key="7">
    <source>
        <dbReference type="ARBA" id="ARBA00022692"/>
    </source>
</evidence>
<feature type="binding site" evidence="15">
    <location>
        <begin position="114"/>
        <end position="117"/>
    </location>
    <ligand>
        <name>GTP</name>
        <dbReference type="ChEBI" id="CHEBI:37565"/>
        <label>1</label>
    </ligand>
</feature>
<organism evidence="19 20">
    <name type="scientific">Peptostreptococcus anaerobius</name>
    <dbReference type="NCBI Taxonomy" id="1261"/>
    <lineage>
        <taxon>Bacteria</taxon>
        <taxon>Bacillati</taxon>
        <taxon>Bacillota</taxon>
        <taxon>Clostridia</taxon>
        <taxon>Peptostreptococcales</taxon>
        <taxon>Peptostreptococcaceae</taxon>
        <taxon>Peptostreptococcus</taxon>
    </lineage>
</organism>
<dbReference type="CDD" id="cd01879">
    <property type="entry name" value="FeoB"/>
    <property type="match status" value="1"/>
</dbReference>
<evidence type="ECO:0000256" key="3">
    <source>
        <dbReference type="ARBA" id="ARBA00022448"/>
    </source>
</evidence>
<dbReference type="InterPro" id="IPR011642">
    <property type="entry name" value="Gate_dom"/>
</dbReference>
<evidence type="ECO:0000256" key="12">
    <source>
        <dbReference type="ARBA" id="ARBA00023134"/>
    </source>
</evidence>
<dbReference type="GO" id="GO:0005525">
    <property type="term" value="F:GTP binding"/>
    <property type="evidence" value="ECO:0007669"/>
    <property type="project" value="UniProtKB-KW"/>
</dbReference>
<name>A0A135YQT1_9FIRM</name>
<feature type="binding site" evidence="15">
    <location>
        <begin position="9"/>
        <end position="16"/>
    </location>
    <ligand>
        <name>GTP</name>
        <dbReference type="ChEBI" id="CHEBI:37565"/>
        <label>1</label>
    </ligand>
</feature>
<feature type="binding site" evidence="16">
    <location>
        <position position="23"/>
    </location>
    <ligand>
        <name>Mg(2+)</name>
        <dbReference type="ChEBI" id="CHEBI:18420"/>
        <label>2</label>
    </ligand>
</feature>
<keyword evidence="12 15" id="KW-0342">GTP-binding</keyword>
<sequence length="719" mass="78488">MSITIALAGNPNSGKSTLFNALTGSNQYVGNWPGVTVEKKTGVYKKDKEVNITDLPGIYSLSPYTLEEVVSREYLLKEKPDVIVNVVDASNIERNLYLSTQLSEIGIPMILALNMMDIVEKNNDSIDIVKLSQSLDCPVVEISALKGKNIDKVIELSIKRAKDPHKHINVFDGDLEDMLVDIEKRVASISNSEFKRWYSVKLFEGDDKATRNLNLSKIERNDVNEIIAKAEEEFDDDGEGIITDARYTYISELVAQTVKKGRSGLTASDKADRWLTNRFLALPIFAVIMFFIYWVSVRVVGGPVTDWVNDVFFGEIIGGNIQTAMEGANVAPWLISLVVDGIVGGVGAVLGFLPIIATLYLFMAILEDVGYMSRIAFILDRIFRKFGLSGKSFIPILIGTGCSVPGVMATRTIENDNDRRMTIMVASFMPCGAKTEIIALFAASIFAGAKGWWFAPVCYFTGILAVIVSGLMLKKTKAFAGDPAPFVMELPEYHIPTVYNVLRSVWDRVKAFIVKAGTVILLATIVIWFLQNISTSFEFVEFSKDSKSILEAIGRAVAPIFAPLGFGNWASAIATITGLVAKEVVVGTFGVVAGLADAGPDTAGLVAYTSSIFTGVSALSFMIFNQLCVPCFAATGAIREEMNSAKWTWATVAYQLSFAYAVALIVNQFGSVLFLGKPVGVWTVIAAILLVGMLYMMFRKNKYTGAVAKSSVDENEKVA</sequence>
<feature type="binding site" evidence="15">
    <location>
        <begin position="34"/>
        <end position="38"/>
    </location>
    <ligand>
        <name>GTP</name>
        <dbReference type="ChEBI" id="CHEBI:37565"/>
        <label>1</label>
    </ligand>
</feature>
<dbReference type="InterPro" id="IPR005225">
    <property type="entry name" value="Small_GTP-bd"/>
</dbReference>
<keyword evidence="5 17" id="KW-0410">Iron transport</keyword>
<evidence type="ECO:0000256" key="11">
    <source>
        <dbReference type="ARBA" id="ARBA00023065"/>
    </source>
</evidence>
<feature type="transmembrane region" description="Helical" evidence="17">
    <location>
        <begin position="279"/>
        <end position="297"/>
    </location>
</feature>
<dbReference type="Gene3D" id="3.40.50.300">
    <property type="entry name" value="P-loop containing nucleotide triphosphate hydrolases"/>
    <property type="match status" value="1"/>
</dbReference>
<keyword evidence="8 15" id="KW-0547">Nucleotide-binding</keyword>
<dbReference type="InterPro" id="IPR027417">
    <property type="entry name" value="P-loop_NTPase"/>
</dbReference>
<dbReference type="PRINTS" id="PR00326">
    <property type="entry name" value="GTP1OBG"/>
</dbReference>
<feature type="binding site" evidence="16">
    <location>
        <position position="20"/>
    </location>
    <ligand>
        <name>Mg(2+)</name>
        <dbReference type="ChEBI" id="CHEBI:18420"/>
        <label>2</label>
    </ligand>
</feature>
<protein>
    <recommendedName>
        <fullName evidence="14 17">Ferrous iron transport protein B</fullName>
    </recommendedName>
</protein>
<feature type="transmembrane region" description="Helical" evidence="17">
    <location>
        <begin position="647"/>
        <end position="667"/>
    </location>
</feature>
<dbReference type="InterPro" id="IPR050860">
    <property type="entry name" value="FeoB_GTPase"/>
</dbReference>
<feature type="transmembrane region" description="Helical" evidence="17">
    <location>
        <begin position="679"/>
        <end position="698"/>
    </location>
</feature>
<proteinExistence type="inferred from homology"/>
<evidence type="ECO:0000256" key="13">
    <source>
        <dbReference type="ARBA" id="ARBA00023136"/>
    </source>
</evidence>
<dbReference type="InterPro" id="IPR030389">
    <property type="entry name" value="G_FEOB_dom"/>
</dbReference>
<dbReference type="GO" id="GO:0046872">
    <property type="term" value="F:metal ion binding"/>
    <property type="evidence" value="ECO:0007669"/>
    <property type="project" value="UniProtKB-KW"/>
</dbReference>
<dbReference type="STRING" id="1261.HMPREF3195_01262"/>
<keyword evidence="9 17" id="KW-1133">Transmembrane helix</keyword>
<reference evidence="19 20" key="1">
    <citation type="submission" date="2016-02" db="EMBL/GenBank/DDBJ databases">
        <authorList>
            <person name="Wen L."/>
            <person name="He K."/>
            <person name="Yang H."/>
        </authorList>
    </citation>
    <scope>NUCLEOTIDE SEQUENCE [LARGE SCALE GENOMIC DNA]</scope>
    <source>
        <strain evidence="19 20">MJR8628A</strain>
    </source>
</reference>
<keyword evidence="10 17" id="KW-0408">Iron</keyword>
<feature type="transmembrane region" description="Helical" evidence="17">
    <location>
        <begin position="421"/>
        <end position="446"/>
    </location>
</feature>
<comment type="similarity">
    <text evidence="17">Belongs to the TRAFAC class TrmE-Era-EngA-EngB-Septin-like GTPase superfamily. FeoB GTPase (TC 9.A.8) family.</text>
</comment>
<dbReference type="NCBIfam" id="TIGR00231">
    <property type="entry name" value="small_GTP"/>
    <property type="match status" value="1"/>
</dbReference>
<keyword evidence="3 17" id="KW-0813">Transport</keyword>
<dbReference type="Pfam" id="PF02421">
    <property type="entry name" value="FeoB_N"/>
    <property type="match status" value="1"/>
</dbReference>
<evidence type="ECO:0000256" key="15">
    <source>
        <dbReference type="PIRSR" id="PIRSR603373-1"/>
    </source>
</evidence>
<feature type="binding site" evidence="15">
    <location>
        <begin position="54"/>
        <end position="57"/>
    </location>
    <ligand>
        <name>GTP</name>
        <dbReference type="ChEBI" id="CHEBI:37565"/>
        <label>1</label>
    </ligand>
</feature>
<evidence type="ECO:0000259" key="18">
    <source>
        <dbReference type="PROSITE" id="PS51711"/>
    </source>
</evidence>